<dbReference type="SUPFAM" id="SSF54403">
    <property type="entry name" value="Cystatin/monellin"/>
    <property type="match status" value="1"/>
</dbReference>
<dbReference type="PANTHER" id="PTHR11414:SF21">
    <property type="entry name" value="CYSTATIN 14A, TANDEM DUPLICATE 1-RELATED"/>
    <property type="match status" value="1"/>
</dbReference>
<dbReference type="SMART" id="SM00043">
    <property type="entry name" value="CY"/>
    <property type="match status" value="1"/>
</dbReference>
<feature type="domain" description="Cystatin" evidence="9">
    <location>
        <begin position="6"/>
        <end position="103"/>
    </location>
</feature>
<evidence type="ECO:0000313" key="10">
    <source>
        <dbReference type="EMBL" id="KAL3040454.1"/>
    </source>
</evidence>
<keyword evidence="4" id="KW-0646">Protease inhibitor</keyword>
<evidence type="ECO:0000256" key="6">
    <source>
        <dbReference type="ARBA" id="ARBA00022859"/>
    </source>
</evidence>
<keyword evidence="11" id="KW-1185">Reference proteome</keyword>
<evidence type="ECO:0000256" key="8">
    <source>
        <dbReference type="ARBA" id="ARBA00041437"/>
    </source>
</evidence>
<dbReference type="FunFam" id="3.10.450.10:FF:000001">
    <property type="entry name" value="Cystatin-A"/>
    <property type="match status" value="1"/>
</dbReference>
<keyword evidence="6" id="KW-0391">Immunity</keyword>
<dbReference type="PRINTS" id="PR00295">
    <property type="entry name" value="STEFINA"/>
</dbReference>
<protein>
    <recommendedName>
        <fullName evidence="7">Cystatin-B</fullName>
    </recommendedName>
    <alternativeName>
        <fullName evidence="8">Stefin-B</fullName>
    </alternativeName>
</protein>
<evidence type="ECO:0000256" key="3">
    <source>
        <dbReference type="ARBA" id="ARBA00022490"/>
    </source>
</evidence>
<comment type="subcellular location">
    <subcellularLocation>
        <location evidence="1">Cytoplasm</location>
    </subcellularLocation>
</comment>
<evidence type="ECO:0000256" key="5">
    <source>
        <dbReference type="ARBA" id="ARBA00022704"/>
    </source>
</evidence>
<keyword evidence="5" id="KW-0789">Thiol protease inhibitor</keyword>
<evidence type="ECO:0000259" key="9">
    <source>
        <dbReference type="SMART" id="SM00043"/>
    </source>
</evidence>
<evidence type="ECO:0000256" key="2">
    <source>
        <dbReference type="ARBA" id="ARBA00009403"/>
    </source>
</evidence>
<dbReference type="GO" id="GO:0071220">
    <property type="term" value="P:cellular response to bacterial lipoprotein"/>
    <property type="evidence" value="ECO:0007669"/>
    <property type="project" value="UniProtKB-ARBA"/>
</dbReference>
<comment type="similarity">
    <text evidence="2">Belongs to the cystatin family.</text>
</comment>
<sequence>MKEYPVISGGWGGTEDATESTQKICDAVKDQVEQRTNQKYAVYKAVTFQQQVVAGRNFNIKVLVGGENYIHLSVFQQLPCNGGNVELRSVEEGKTKDDPLGTF</sequence>
<dbReference type="Proteomes" id="UP001619887">
    <property type="component" value="Unassembled WGS sequence"/>
</dbReference>
<dbReference type="Gene3D" id="3.10.450.10">
    <property type="match status" value="1"/>
</dbReference>
<dbReference type="GO" id="GO:0005737">
    <property type="term" value="C:cytoplasm"/>
    <property type="evidence" value="ECO:0007669"/>
    <property type="project" value="UniProtKB-SubCell"/>
</dbReference>
<reference evidence="10 11" key="1">
    <citation type="journal article" date="2022" name="G3 (Bethesda)">
        <title>Evaluating Illumina-, Nanopore-, and PacBio-based genome assembly strategies with the bald notothen, Trematomus borchgrevinki.</title>
        <authorList>
            <person name="Rayamajhi N."/>
            <person name="Cheng C.C."/>
            <person name="Catchen J.M."/>
        </authorList>
    </citation>
    <scope>NUCLEOTIDE SEQUENCE [LARGE SCALE GENOMIC DNA]</scope>
    <source>
        <strain evidence="10">AGRC-2024</strain>
    </source>
</reference>
<evidence type="ECO:0000256" key="7">
    <source>
        <dbReference type="ARBA" id="ARBA00040677"/>
    </source>
</evidence>
<dbReference type="GO" id="GO:0004869">
    <property type="term" value="F:cysteine-type endopeptidase inhibitor activity"/>
    <property type="evidence" value="ECO:0007669"/>
    <property type="project" value="UniProtKB-KW"/>
</dbReference>
<name>A0ABD2FFG3_PAGBO</name>
<evidence type="ECO:0000313" key="11">
    <source>
        <dbReference type="Proteomes" id="UP001619887"/>
    </source>
</evidence>
<dbReference type="EMBL" id="JBIYXZ010002090">
    <property type="protein sequence ID" value="KAL3040454.1"/>
    <property type="molecule type" value="Genomic_DNA"/>
</dbReference>
<dbReference type="InterPro" id="IPR001713">
    <property type="entry name" value="Prot_inh_stefin"/>
</dbReference>
<accession>A0ABD2FFG3</accession>
<evidence type="ECO:0000256" key="1">
    <source>
        <dbReference type="ARBA" id="ARBA00004496"/>
    </source>
</evidence>
<organism evidence="10 11">
    <name type="scientific">Pagothenia borchgrevinki</name>
    <name type="common">Bald rockcod</name>
    <name type="synonym">Trematomus borchgrevinki</name>
    <dbReference type="NCBI Taxonomy" id="8213"/>
    <lineage>
        <taxon>Eukaryota</taxon>
        <taxon>Metazoa</taxon>
        <taxon>Chordata</taxon>
        <taxon>Craniata</taxon>
        <taxon>Vertebrata</taxon>
        <taxon>Euteleostomi</taxon>
        <taxon>Actinopterygii</taxon>
        <taxon>Neopterygii</taxon>
        <taxon>Teleostei</taxon>
        <taxon>Neoteleostei</taxon>
        <taxon>Acanthomorphata</taxon>
        <taxon>Eupercaria</taxon>
        <taxon>Perciformes</taxon>
        <taxon>Notothenioidei</taxon>
        <taxon>Nototheniidae</taxon>
        <taxon>Pagothenia</taxon>
    </lineage>
</organism>
<dbReference type="PANTHER" id="PTHR11414">
    <property type="entry name" value="CYSTATIN FAMILY MEMBER"/>
    <property type="match status" value="1"/>
</dbReference>
<reference evidence="10 11" key="2">
    <citation type="journal article" date="2024" name="G3 (Bethesda)">
        <title>The genome of the cryopelagic Antarctic bald notothen, Trematomus borchgrevinki.</title>
        <authorList>
            <person name="Rayamajhi N."/>
            <person name="Rivera-Colon A.G."/>
            <person name="Minhas B.F."/>
            <person name="Cheng C.C."/>
            <person name="Catchen J.M."/>
        </authorList>
    </citation>
    <scope>NUCLEOTIDE SEQUENCE [LARGE SCALE GENOMIC DNA]</scope>
    <source>
        <strain evidence="10">AGRC-2024</strain>
    </source>
</reference>
<evidence type="ECO:0000256" key="4">
    <source>
        <dbReference type="ARBA" id="ARBA00022690"/>
    </source>
</evidence>
<comment type="caution">
    <text evidence="10">The sequence shown here is derived from an EMBL/GenBank/DDBJ whole genome shotgun (WGS) entry which is preliminary data.</text>
</comment>
<dbReference type="InterPro" id="IPR046350">
    <property type="entry name" value="Cystatin_sf"/>
</dbReference>
<dbReference type="InterPro" id="IPR000010">
    <property type="entry name" value="Cystatin_dom"/>
</dbReference>
<dbReference type="AlphaFoldDB" id="A0ABD2FFG3"/>
<gene>
    <name evidence="10" type="ORF">OYC64_011470</name>
</gene>
<proteinExistence type="inferred from homology"/>
<dbReference type="GO" id="GO:0002376">
    <property type="term" value="P:immune system process"/>
    <property type="evidence" value="ECO:0007669"/>
    <property type="project" value="UniProtKB-KW"/>
</dbReference>
<dbReference type="Pfam" id="PF00031">
    <property type="entry name" value="Cystatin"/>
    <property type="match status" value="1"/>
</dbReference>
<keyword evidence="3" id="KW-0963">Cytoplasm</keyword>